<dbReference type="NCBIfam" id="NF005688">
    <property type="entry name" value="PRK07488.1"/>
    <property type="match status" value="1"/>
</dbReference>
<evidence type="ECO:0000259" key="1">
    <source>
        <dbReference type="Pfam" id="PF01425"/>
    </source>
</evidence>
<feature type="domain" description="Amidase" evidence="1">
    <location>
        <begin position="25"/>
        <end position="448"/>
    </location>
</feature>
<sequence length="468" mass="47531">MHAADLPITALRELLDSRALSCAALVDALIARTEAAGALNAYTRFDAAALRAQALQADARIAAGERLPLLGIPIAVKDNVDVLGFPCDAGTAALRGQPVSADADLVLRLRAAGALITGKTGLHELAFGITSNNAVSGAVHNPWDLQRIAGGSSGGSGAVVAARLVPAAIGTDTGGSVRVPSALCGVVGLRPTVGRVSGVGIAPISTTRDTGGPMARSVRDCALLDGVLTGDATPLAITGLQGIRIGVPRQPFWADLDSGVQAVAEAALAALRQAGADLVEMDLPGVVEVASAVGFPIALFEFVRDMRHYLASRGRGITLEALIAGVGSPDVAGVVDGLLTGGGIPEAVYRQAMVDRQRLQALYRDAFAQHRIEALVFPTTPRTAARIGEDETVELNGRQQPTFLTFIRNTDPGSNAGIPGISLPAGLAAGLPVGLALDGPAGSDRRLLAIAAAVEAVLPPAPSAPLAV</sequence>
<evidence type="ECO:0000313" key="3">
    <source>
        <dbReference type="Proteomes" id="UP000301751"/>
    </source>
</evidence>
<dbReference type="PANTHER" id="PTHR11895">
    <property type="entry name" value="TRANSAMIDASE"/>
    <property type="match status" value="1"/>
</dbReference>
<dbReference type="PROSITE" id="PS00571">
    <property type="entry name" value="AMIDASES"/>
    <property type="match status" value="1"/>
</dbReference>
<dbReference type="OrthoDB" id="9811471at2"/>
<comment type="caution">
    <text evidence="2">The sequence shown here is derived from an EMBL/GenBank/DDBJ whole genome shotgun (WGS) entry which is preliminary data.</text>
</comment>
<accession>A0A480ATP4</accession>
<dbReference type="Proteomes" id="UP000301751">
    <property type="component" value="Unassembled WGS sequence"/>
</dbReference>
<dbReference type="InterPro" id="IPR020556">
    <property type="entry name" value="Amidase_CS"/>
</dbReference>
<keyword evidence="2" id="KW-0378">Hydrolase</keyword>
<protein>
    <submittedName>
        <fullName evidence="2">Indole acetimide hydrolase</fullName>
    </submittedName>
</protein>
<dbReference type="PANTHER" id="PTHR11895:SF151">
    <property type="entry name" value="GLUTAMYL-TRNA(GLN) AMIDOTRANSFERASE SUBUNIT A"/>
    <property type="match status" value="1"/>
</dbReference>
<organism evidence="2 3">
    <name type="scientific">Pseudaquabacterium pictum</name>
    <dbReference type="NCBI Taxonomy" id="2315236"/>
    <lineage>
        <taxon>Bacteria</taxon>
        <taxon>Pseudomonadati</taxon>
        <taxon>Pseudomonadota</taxon>
        <taxon>Betaproteobacteria</taxon>
        <taxon>Burkholderiales</taxon>
        <taxon>Sphaerotilaceae</taxon>
        <taxon>Pseudaquabacterium</taxon>
    </lineage>
</organism>
<dbReference type="InterPro" id="IPR000120">
    <property type="entry name" value="Amidase"/>
</dbReference>
<proteinExistence type="predicted"/>
<dbReference type="Pfam" id="PF01425">
    <property type="entry name" value="Amidase"/>
    <property type="match status" value="1"/>
</dbReference>
<dbReference type="GO" id="GO:0016787">
    <property type="term" value="F:hydrolase activity"/>
    <property type="evidence" value="ECO:0007669"/>
    <property type="project" value="UniProtKB-KW"/>
</dbReference>
<dbReference type="EMBL" id="BJCL01000002">
    <property type="protein sequence ID" value="GCL62098.1"/>
    <property type="molecule type" value="Genomic_DNA"/>
</dbReference>
<evidence type="ECO:0000313" key="2">
    <source>
        <dbReference type="EMBL" id="GCL62098.1"/>
    </source>
</evidence>
<name>A0A480ATP4_9BURK</name>
<dbReference type="AlphaFoldDB" id="A0A480ATP4"/>
<dbReference type="InterPro" id="IPR036928">
    <property type="entry name" value="AS_sf"/>
</dbReference>
<gene>
    <name evidence="2" type="primary">tms2</name>
    <name evidence="2" type="ORF">AQPW35_11790</name>
</gene>
<dbReference type="RefSeq" id="WP_137731844.1">
    <property type="nucleotide sequence ID" value="NZ_BJCL01000002.1"/>
</dbReference>
<dbReference type="SUPFAM" id="SSF75304">
    <property type="entry name" value="Amidase signature (AS) enzymes"/>
    <property type="match status" value="1"/>
</dbReference>
<keyword evidence="3" id="KW-1185">Reference proteome</keyword>
<dbReference type="InterPro" id="IPR023631">
    <property type="entry name" value="Amidase_dom"/>
</dbReference>
<dbReference type="Gene3D" id="3.90.1300.10">
    <property type="entry name" value="Amidase signature (AS) domain"/>
    <property type="match status" value="1"/>
</dbReference>
<reference evidence="3" key="1">
    <citation type="submission" date="2019-03" db="EMBL/GenBank/DDBJ databases">
        <title>Aquabacterium pictum sp.nov., the first bacteriochlorophyll a-containing freshwater bacterium in the genus Aquabacterium of the class Betaproteobacteria.</title>
        <authorList>
            <person name="Hirose S."/>
            <person name="Tank M."/>
            <person name="Hara E."/>
            <person name="Tamaki H."/>
            <person name="Takaichi S."/>
            <person name="Haruta S."/>
            <person name="Hanada S."/>
        </authorList>
    </citation>
    <scope>NUCLEOTIDE SEQUENCE [LARGE SCALE GENOMIC DNA]</scope>
    <source>
        <strain evidence="3">W35</strain>
    </source>
</reference>